<gene>
    <name evidence="3" type="ORF">HHL11_31280</name>
</gene>
<keyword evidence="1" id="KW-0472">Membrane</keyword>
<dbReference type="RefSeq" id="WP_169422598.1">
    <property type="nucleotide sequence ID" value="NZ_JABBFX010000004.1"/>
</dbReference>
<dbReference type="AlphaFoldDB" id="A0A848HID2"/>
<evidence type="ECO:0000256" key="1">
    <source>
        <dbReference type="SAM" id="Phobius"/>
    </source>
</evidence>
<evidence type="ECO:0000313" key="3">
    <source>
        <dbReference type="EMBL" id="NML48273.1"/>
    </source>
</evidence>
<evidence type="ECO:0000313" key="4">
    <source>
        <dbReference type="Proteomes" id="UP000541185"/>
    </source>
</evidence>
<protein>
    <submittedName>
        <fullName evidence="3">DUF2061 domain-containing protein</fullName>
    </submittedName>
</protein>
<organism evidence="3 4">
    <name type="scientific">Ramlibacter agri</name>
    <dbReference type="NCBI Taxonomy" id="2728837"/>
    <lineage>
        <taxon>Bacteria</taxon>
        <taxon>Pseudomonadati</taxon>
        <taxon>Pseudomonadota</taxon>
        <taxon>Betaproteobacteria</taxon>
        <taxon>Burkholderiales</taxon>
        <taxon>Comamonadaceae</taxon>
        <taxon>Ramlibacter</taxon>
    </lineage>
</organism>
<dbReference type="Pfam" id="PF09834">
    <property type="entry name" value="DUF2061"/>
    <property type="match status" value="2"/>
</dbReference>
<accession>A0A848HID2</accession>
<feature type="transmembrane region" description="Helical" evidence="1">
    <location>
        <begin position="80"/>
        <end position="103"/>
    </location>
</feature>
<evidence type="ECO:0000259" key="2">
    <source>
        <dbReference type="Pfam" id="PF09834"/>
    </source>
</evidence>
<feature type="domain" description="DUF2061" evidence="2">
    <location>
        <begin position="78"/>
        <end position="120"/>
    </location>
</feature>
<keyword evidence="1" id="KW-1133">Transmembrane helix</keyword>
<keyword evidence="4" id="KW-1185">Reference proteome</keyword>
<proteinExistence type="predicted"/>
<reference evidence="3 4" key="1">
    <citation type="submission" date="2020-04" db="EMBL/GenBank/DDBJ databases">
        <title>Ramlibacter sp. G-1-2-2 isolated from soil.</title>
        <authorList>
            <person name="Dahal R.H."/>
        </authorList>
    </citation>
    <scope>NUCLEOTIDE SEQUENCE [LARGE SCALE GENOMIC DNA]</scope>
    <source>
        <strain evidence="3 4">G-1-2-2</strain>
    </source>
</reference>
<feature type="transmembrane region" description="Helical" evidence="1">
    <location>
        <begin position="12"/>
        <end position="43"/>
    </location>
</feature>
<name>A0A848HID2_9BURK</name>
<feature type="domain" description="DUF2061" evidence="2">
    <location>
        <begin position="10"/>
        <end position="58"/>
    </location>
</feature>
<comment type="caution">
    <text evidence="3">The sequence shown here is derived from an EMBL/GenBank/DDBJ whole genome shotgun (WGS) entry which is preliminary data.</text>
</comment>
<dbReference type="InterPro" id="IPR018638">
    <property type="entry name" value="DUF2061_membrane"/>
</dbReference>
<sequence>MRLRSHSNLHKTLSFAVIHLAIGVALGWLFTGAFILGSLLAFVEPAVNTGASHWLEKVRWNGSARARTLKQGGVMAGTHLVVAMGVGYALSGSWMAASAYAILEPLANAVAHHFFDRWWHAVPEARPTAA</sequence>
<keyword evidence="1" id="KW-0812">Transmembrane</keyword>
<dbReference type="Proteomes" id="UP000541185">
    <property type="component" value="Unassembled WGS sequence"/>
</dbReference>
<dbReference type="EMBL" id="JABBFX010000004">
    <property type="protein sequence ID" value="NML48273.1"/>
    <property type="molecule type" value="Genomic_DNA"/>
</dbReference>